<dbReference type="PROSITE" id="PS50088">
    <property type="entry name" value="ANK_REPEAT"/>
    <property type="match status" value="2"/>
</dbReference>
<keyword evidence="2" id="KW-0040">ANK repeat</keyword>
<feature type="compositionally biased region" description="Polar residues" evidence="4">
    <location>
        <begin position="727"/>
        <end position="744"/>
    </location>
</feature>
<dbReference type="PROSITE" id="PS50297">
    <property type="entry name" value="ANK_REP_REGION"/>
    <property type="match status" value="2"/>
</dbReference>
<feature type="repeat" description="RCC1" evidence="3">
    <location>
        <begin position="302"/>
        <end position="356"/>
    </location>
</feature>
<keyword evidence="7" id="KW-1185">Reference proteome</keyword>
<dbReference type="Gene3D" id="1.25.40.20">
    <property type="entry name" value="Ankyrin repeat-containing domain"/>
    <property type="match status" value="1"/>
</dbReference>
<dbReference type="InterPro" id="IPR009091">
    <property type="entry name" value="RCC1/BLIP-II"/>
</dbReference>
<feature type="repeat" description="RCC1" evidence="3">
    <location>
        <begin position="195"/>
        <end position="245"/>
    </location>
</feature>
<evidence type="ECO:0000256" key="1">
    <source>
        <dbReference type="ARBA" id="ARBA00022737"/>
    </source>
</evidence>
<dbReference type="SUPFAM" id="SSF48403">
    <property type="entry name" value="Ankyrin repeat"/>
    <property type="match status" value="1"/>
</dbReference>
<dbReference type="PANTHER" id="PTHR22872">
    <property type="entry name" value="BTK-BINDING PROTEIN-RELATED"/>
    <property type="match status" value="1"/>
</dbReference>
<dbReference type="InterPro" id="IPR051625">
    <property type="entry name" value="Signaling_Regulatory_Domain"/>
</dbReference>
<gene>
    <name evidence="6" type="primary">Aste57867_12072</name>
    <name evidence="5" type="ORF">As57867_012027</name>
    <name evidence="6" type="ORF">ASTE57867_12072</name>
</gene>
<feature type="repeat" description="RCC1" evidence="3">
    <location>
        <begin position="480"/>
        <end position="526"/>
    </location>
</feature>
<dbReference type="EMBL" id="CAADRA010005358">
    <property type="protein sequence ID" value="VFT88927.1"/>
    <property type="molecule type" value="Genomic_DNA"/>
</dbReference>
<dbReference type="CDD" id="cd14733">
    <property type="entry name" value="BACK"/>
    <property type="match status" value="1"/>
</dbReference>
<dbReference type="PROSITE" id="PS00626">
    <property type="entry name" value="RCC1_2"/>
    <property type="match status" value="1"/>
</dbReference>
<evidence type="ECO:0000313" key="6">
    <source>
        <dbReference type="EMBL" id="VFT88927.1"/>
    </source>
</evidence>
<evidence type="ECO:0000256" key="4">
    <source>
        <dbReference type="SAM" id="MobiDB-lite"/>
    </source>
</evidence>
<evidence type="ECO:0000256" key="3">
    <source>
        <dbReference type="PROSITE-ProRule" id="PRU00235"/>
    </source>
</evidence>
<proteinExistence type="predicted"/>
<dbReference type="Pfam" id="PF00415">
    <property type="entry name" value="RCC1"/>
    <property type="match status" value="1"/>
</dbReference>
<dbReference type="InterPro" id="IPR002110">
    <property type="entry name" value="Ankyrin_rpt"/>
</dbReference>
<feature type="region of interest" description="Disordered" evidence="4">
    <location>
        <begin position="721"/>
        <end position="773"/>
    </location>
</feature>
<dbReference type="EMBL" id="VJMH01005337">
    <property type="protein sequence ID" value="KAF0697244.1"/>
    <property type="molecule type" value="Genomic_DNA"/>
</dbReference>
<dbReference type="PANTHER" id="PTHR22872:SF2">
    <property type="entry name" value="INHIBITOR OF BRUTON TYROSINE KINASE"/>
    <property type="match status" value="1"/>
</dbReference>
<reference evidence="6 7" key="1">
    <citation type="submission" date="2019-03" db="EMBL/GenBank/DDBJ databases">
        <authorList>
            <person name="Gaulin E."/>
            <person name="Dumas B."/>
        </authorList>
    </citation>
    <scope>NUCLEOTIDE SEQUENCE [LARGE SCALE GENOMIC DNA]</scope>
    <source>
        <strain evidence="6">CBS 568.67</strain>
    </source>
</reference>
<evidence type="ECO:0000256" key="2">
    <source>
        <dbReference type="PROSITE-ProRule" id="PRU00023"/>
    </source>
</evidence>
<name>A0A485KV21_9STRA</name>
<evidence type="ECO:0000313" key="5">
    <source>
        <dbReference type="EMBL" id="KAF0697244.1"/>
    </source>
</evidence>
<dbReference type="InterPro" id="IPR000408">
    <property type="entry name" value="Reg_chr_condens"/>
</dbReference>
<organism evidence="6 7">
    <name type="scientific">Aphanomyces stellatus</name>
    <dbReference type="NCBI Taxonomy" id="120398"/>
    <lineage>
        <taxon>Eukaryota</taxon>
        <taxon>Sar</taxon>
        <taxon>Stramenopiles</taxon>
        <taxon>Oomycota</taxon>
        <taxon>Saprolegniomycetes</taxon>
        <taxon>Saprolegniales</taxon>
        <taxon>Verrucalvaceae</taxon>
        <taxon>Aphanomyces</taxon>
    </lineage>
</organism>
<dbReference type="Pfam" id="PF12796">
    <property type="entry name" value="Ank_2"/>
    <property type="match status" value="1"/>
</dbReference>
<dbReference type="AlphaFoldDB" id="A0A485KV21"/>
<feature type="compositionally biased region" description="Basic residues" evidence="4">
    <location>
        <begin position="948"/>
        <end position="964"/>
    </location>
</feature>
<dbReference type="SMART" id="SM00248">
    <property type="entry name" value="ANK"/>
    <property type="match status" value="2"/>
</dbReference>
<reference evidence="5" key="2">
    <citation type="submission" date="2019-06" db="EMBL/GenBank/DDBJ databases">
        <title>Genomics analysis of Aphanomyces spp. identifies a new class of oomycete effector associated with host adaptation.</title>
        <authorList>
            <person name="Gaulin E."/>
        </authorList>
    </citation>
    <scope>NUCLEOTIDE SEQUENCE</scope>
    <source>
        <strain evidence="5">CBS 578.67</strain>
    </source>
</reference>
<sequence length="979" mass="106600">MMEKAALRVTTTMDVWTATHENDFSALEHLLREGEVPADERNSLGETALHVAASRGWDGIVDLLLRHGANPNAQDQESGYTPLHRSFLQGHLNTSLLLLNGGAHASLDDSPLCVVDHDGMTPLDLLSALLQRKKRAAAAVGGEVYTFGKVDFQLGYHLPHGDEQYIPRRVKFQPGVDLVNVSAAMYHTLAVSSAGHCYSWGFGKGGRLGTGSEFNCIHPVQLHFPQRIVVKASAGENHSLALTSNGQVYSWGSNSFGQLGFPAKQTCASSRLVPKRIDAFKALTIVDIAAASCHSAAITSAGHVFTWGSNKKGQLGRKEGFGTDQGLHLPKRVESLLPHSANPAVGEYTSVVATKIAVSCFHTCVVLACQKDNFDQGQVWQWGWGAYFPSQVILRHHSREAKLRQQHQNLWLPRVQQFPISIVDISSAPLHSIGLSSLGNVYTWGHGPNPLGSLNYVPLHDRALSVAAAKEHCAVVLESGDVYTWGCGTLGHEGRNWQPIPKRVSRVKQAAAVVAGPQHTVVLVAPARTRLDCGMDTLVTACQHAMSAQVSLQSVVKIFNQADMLDLLPLQALCRRFVADNLDAVLEMAKNADEWPIELDEIGQQRQLALEAAKWHGGKAAGLPSSSTVVALPVKKDIEKKMRSLRKRVDQLNDLELLVTLSDAQKAKLKRKPALLQQIKDLAAQLPQQAPVERSPALRPKSTAPVAISIEPKESAKRMVKHHQNESKATTAQTTRLEAISTPQEIKKITPAPTVELESKKAAPPTEPKAPKTKAKFVPLTAFLSKPTTPLMVPNTPPMTAAASWPSPSLKGQPMPAMKLNSGMSLSVGPASSNTSSSAASFSLESFMKPARKGRGASVEEKKSKSWQTVSTPTIHSLAAIQAAEVVTEKQTWNLKTNSWGLCQEENVNLSDIQMIELAEQRAKEERERQDCEFARQLQAQEYEHAARQTRHQAHQKSKKRSKPHQASSNRGQAAVRTA</sequence>
<dbReference type="InterPro" id="IPR036770">
    <property type="entry name" value="Ankyrin_rpt-contain_sf"/>
</dbReference>
<feature type="repeat" description="RCC1" evidence="3">
    <location>
        <begin position="439"/>
        <end position="479"/>
    </location>
</feature>
<dbReference type="OrthoDB" id="21416at2759"/>
<protein>
    <submittedName>
        <fullName evidence="6">Aste57867_12072 protein</fullName>
    </submittedName>
</protein>
<dbReference type="Proteomes" id="UP000332933">
    <property type="component" value="Unassembled WGS sequence"/>
</dbReference>
<keyword evidence="1" id="KW-0677">Repeat</keyword>
<feature type="repeat" description="RCC1" evidence="3">
    <location>
        <begin position="142"/>
        <end position="194"/>
    </location>
</feature>
<dbReference type="Pfam" id="PF13540">
    <property type="entry name" value="RCC1_2"/>
    <property type="match status" value="2"/>
</dbReference>
<feature type="repeat" description="RCC1" evidence="3">
    <location>
        <begin position="246"/>
        <end position="301"/>
    </location>
</feature>
<accession>A0A485KV21</accession>
<feature type="region of interest" description="Disordered" evidence="4">
    <location>
        <begin position="940"/>
        <end position="979"/>
    </location>
</feature>
<dbReference type="PROSITE" id="PS50012">
    <property type="entry name" value="RCC1_3"/>
    <property type="match status" value="6"/>
</dbReference>
<dbReference type="SUPFAM" id="SSF50985">
    <property type="entry name" value="RCC1/BLIP-II"/>
    <property type="match status" value="2"/>
</dbReference>
<feature type="repeat" description="ANK" evidence="2">
    <location>
        <begin position="78"/>
        <end position="110"/>
    </location>
</feature>
<dbReference type="PRINTS" id="PR00633">
    <property type="entry name" value="RCCNDNSATION"/>
</dbReference>
<evidence type="ECO:0000313" key="7">
    <source>
        <dbReference type="Proteomes" id="UP000332933"/>
    </source>
</evidence>
<dbReference type="Gene3D" id="2.130.10.30">
    <property type="entry name" value="Regulator of chromosome condensation 1/beta-lactamase-inhibitor protein II"/>
    <property type="match status" value="2"/>
</dbReference>
<feature type="repeat" description="ANK" evidence="2">
    <location>
        <begin position="44"/>
        <end position="76"/>
    </location>
</feature>